<feature type="domain" description="Flavin reductase like" evidence="3">
    <location>
        <begin position="15"/>
        <end position="161"/>
    </location>
</feature>
<sequence length="180" mass="19876">MLAVSFDDRRFRDALGAFPTGVAIVTAVTESGERLGMTVSSFNSVSVTPPLVLFSVIRRANSFAAWTAVKRYAVNILSAQQEDLSNRFARPLGDKWTGLTVLEGETGVPVLPNALAVFECESYARYDGGDHDIFVGRVVSLRTTPHRQDLPLIFFGGRYRRLDASFQDTPPRDASIFEGW</sequence>
<evidence type="ECO:0000313" key="4">
    <source>
        <dbReference type="EMBL" id="AXK80709.1"/>
    </source>
</evidence>
<dbReference type="PANTHER" id="PTHR30466">
    <property type="entry name" value="FLAVIN REDUCTASE"/>
    <property type="match status" value="1"/>
</dbReference>
<organism evidence="4 5">
    <name type="scientific">Pseudolabrys taiwanensis</name>
    <dbReference type="NCBI Taxonomy" id="331696"/>
    <lineage>
        <taxon>Bacteria</taxon>
        <taxon>Pseudomonadati</taxon>
        <taxon>Pseudomonadota</taxon>
        <taxon>Alphaproteobacteria</taxon>
        <taxon>Hyphomicrobiales</taxon>
        <taxon>Xanthobacteraceae</taxon>
        <taxon>Pseudolabrys</taxon>
    </lineage>
</organism>
<dbReference type="KEGG" id="ptaw:DW352_09430"/>
<evidence type="ECO:0000259" key="3">
    <source>
        <dbReference type="SMART" id="SM00903"/>
    </source>
</evidence>
<dbReference type="EMBL" id="CP031417">
    <property type="protein sequence ID" value="AXK80709.1"/>
    <property type="molecule type" value="Genomic_DNA"/>
</dbReference>
<dbReference type="PANTHER" id="PTHR30466:SF11">
    <property type="entry name" value="FLAVIN-DEPENDENT MONOOXYGENASE, REDUCTASE SUBUNIT HSAB"/>
    <property type="match status" value="1"/>
</dbReference>
<evidence type="ECO:0000313" key="5">
    <source>
        <dbReference type="Proteomes" id="UP000254889"/>
    </source>
</evidence>
<dbReference type="GO" id="GO:0042602">
    <property type="term" value="F:riboflavin reductase (NADPH) activity"/>
    <property type="evidence" value="ECO:0007669"/>
    <property type="project" value="TreeGrafter"/>
</dbReference>
<comment type="similarity">
    <text evidence="1">Belongs to the non-flavoprotein flavin reductase family.</text>
</comment>
<dbReference type="InterPro" id="IPR012349">
    <property type="entry name" value="Split_barrel_FMN-bd"/>
</dbReference>
<evidence type="ECO:0000256" key="1">
    <source>
        <dbReference type="ARBA" id="ARBA00008898"/>
    </source>
</evidence>
<dbReference type="OrthoDB" id="9792858at2"/>
<accession>A0A345ZUW2</accession>
<dbReference type="InterPro" id="IPR002563">
    <property type="entry name" value="Flavin_Rdtase-like_dom"/>
</dbReference>
<dbReference type="AlphaFoldDB" id="A0A345ZUW2"/>
<dbReference type="GO" id="GO:0010181">
    <property type="term" value="F:FMN binding"/>
    <property type="evidence" value="ECO:0007669"/>
    <property type="project" value="InterPro"/>
</dbReference>
<dbReference type="Proteomes" id="UP000254889">
    <property type="component" value="Chromosome"/>
</dbReference>
<dbReference type="InterPro" id="IPR050268">
    <property type="entry name" value="NADH-dep_flavin_reductase"/>
</dbReference>
<dbReference type="SUPFAM" id="SSF50475">
    <property type="entry name" value="FMN-binding split barrel"/>
    <property type="match status" value="1"/>
</dbReference>
<dbReference type="Pfam" id="PF01613">
    <property type="entry name" value="Flavin_Reduct"/>
    <property type="match status" value="1"/>
</dbReference>
<keyword evidence="2" id="KW-0560">Oxidoreductase</keyword>
<dbReference type="Gene3D" id="2.30.110.10">
    <property type="entry name" value="Electron Transport, Fmn-binding Protein, Chain A"/>
    <property type="match status" value="1"/>
</dbReference>
<gene>
    <name evidence="4" type="ORF">DW352_09430</name>
</gene>
<reference evidence="4 5" key="1">
    <citation type="submission" date="2018-07" db="EMBL/GenBank/DDBJ databases">
        <authorList>
            <person name="Quirk P.G."/>
            <person name="Krulwich T.A."/>
        </authorList>
    </citation>
    <scope>NUCLEOTIDE SEQUENCE [LARGE SCALE GENOMIC DNA]</scope>
    <source>
        <strain evidence="4 5">CC-BB4</strain>
    </source>
</reference>
<dbReference type="SMART" id="SM00903">
    <property type="entry name" value="Flavin_Reduct"/>
    <property type="match status" value="1"/>
</dbReference>
<proteinExistence type="inferred from homology"/>
<protein>
    <submittedName>
        <fullName evidence="4">Flavin reductase</fullName>
    </submittedName>
</protein>
<name>A0A345ZUW2_9HYPH</name>
<keyword evidence="5" id="KW-1185">Reference proteome</keyword>
<evidence type="ECO:0000256" key="2">
    <source>
        <dbReference type="ARBA" id="ARBA00023002"/>
    </source>
</evidence>